<dbReference type="PANTHER" id="PTHR15704">
    <property type="entry name" value="SUPERKILLER 3 PROTEIN-RELATED"/>
    <property type="match status" value="1"/>
</dbReference>
<evidence type="ECO:0000313" key="3">
    <source>
        <dbReference type="EMBL" id="KAF8482600.1"/>
    </source>
</evidence>
<keyword evidence="2" id="KW-0802">TPR repeat</keyword>
<dbReference type="GO" id="GO:0006401">
    <property type="term" value="P:RNA catabolic process"/>
    <property type="evidence" value="ECO:0007669"/>
    <property type="project" value="InterPro"/>
</dbReference>
<accession>A0A9P5MZF6</accession>
<dbReference type="InterPro" id="IPR011990">
    <property type="entry name" value="TPR-like_helical_dom_sf"/>
</dbReference>
<dbReference type="GO" id="GO:0055087">
    <property type="term" value="C:Ski complex"/>
    <property type="evidence" value="ECO:0007669"/>
    <property type="project" value="InterPro"/>
</dbReference>
<reference evidence="3" key="1">
    <citation type="submission" date="2019-10" db="EMBL/GenBank/DDBJ databases">
        <authorList>
            <consortium name="DOE Joint Genome Institute"/>
            <person name="Kuo A."/>
            <person name="Miyauchi S."/>
            <person name="Kiss E."/>
            <person name="Drula E."/>
            <person name="Kohler A."/>
            <person name="Sanchez-Garcia M."/>
            <person name="Andreopoulos B."/>
            <person name="Barry K.W."/>
            <person name="Bonito G."/>
            <person name="Buee M."/>
            <person name="Carver A."/>
            <person name="Chen C."/>
            <person name="Cichocki N."/>
            <person name="Clum A."/>
            <person name="Culley D."/>
            <person name="Crous P.W."/>
            <person name="Fauchery L."/>
            <person name="Girlanda M."/>
            <person name="Hayes R."/>
            <person name="Keri Z."/>
            <person name="LaButti K."/>
            <person name="Lipzen A."/>
            <person name="Lombard V."/>
            <person name="Magnuson J."/>
            <person name="Maillard F."/>
            <person name="Morin E."/>
            <person name="Murat C."/>
            <person name="Nolan M."/>
            <person name="Ohm R."/>
            <person name="Pangilinan J."/>
            <person name="Pereira M."/>
            <person name="Perotto S."/>
            <person name="Peter M."/>
            <person name="Riley R."/>
            <person name="Sitrit Y."/>
            <person name="Stielow B."/>
            <person name="Szollosi G."/>
            <person name="Zifcakova L."/>
            <person name="Stursova M."/>
            <person name="Spatafora J.W."/>
            <person name="Tedersoo L."/>
            <person name="Vaario L.-M."/>
            <person name="Yamada A."/>
            <person name="Yan M."/>
            <person name="Wang P."/>
            <person name="Xu J."/>
            <person name="Bruns T."/>
            <person name="Baldrian P."/>
            <person name="Vilgalys R."/>
            <person name="Henrissat B."/>
            <person name="Grigoriev I.V."/>
            <person name="Hibbett D."/>
            <person name="Nagy L.G."/>
            <person name="Martin F.M."/>
        </authorList>
    </citation>
    <scope>NUCLEOTIDE SEQUENCE</scope>
    <source>
        <strain evidence="3">Prilba</strain>
    </source>
</reference>
<dbReference type="OrthoDB" id="2608212at2759"/>
<protein>
    <submittedName>
        <fullName evidence="3">Uncharacterized protein</fullName>
    </submittedName>
</protein>
<keyword evidence="4" id="KW-1185">Reference proteome</keyword>
<dbReference type="AlphaFoldDB" id="A0A9P5MZF6"/>
<dbReference type="InterPro" id="IPR039226">
    <property type="entry name" value="Ski3/TTC37"/>
</dbReference>
<evidence type="ECO:0000256" key="1">
    <source>
        <dbReference type="ARBA" id="ARBA00022737"/>
    </source>
</evidence>
<dbReference type="EMBL" id="WHVB01000005">
    <property type="protein sequence ID" value="KAF8482600.1"/>
    <property type="molecule type" value="Genomic_DNA"/>
</dbReference>
<dbReference type="SUPFAM" id="SSF48452">
    <property type="entry name" value="TPR-like"/>
    <property type="match status" value="1"/>
</dbReference>
<evidence type="ECO:0000256" key="2">
    <source>
        <dbReference type="ARBA" id="ARBA00022803"/>
    </source>
</evidence>
<name>A0A9P5MZF6_9AGAM</name>
<evidence type="ECO:0000313" key="4">
    <source>
        <dbReference type="Proteomes" id="UP000759537"/>
    </source>
</evidence>
<dbReference type="Gene3D" id="1.25.40.10">
    <property type="entry name" value="Tetratricopeptide repeat domain"/>
    <property type="match status" value="1"/>
</dbReference>
<gene>
    <name evidence="3" type="ORF">DFH94DRAFT_728372</name>
</gene>
<dbReference type="Proteomes" id="UP000759537">
    <property type="component" value="Unassembled WGS sequence"/>
</dbReference>
<dbReference type="PANTHER" id="PTHR15704:SF7">
    <property type="entry name" value="SUPERKILLER COMPLEX PROTEIN 3"/>
    <property type="match status" value="1"/>
</dbReference>
<sequence>MRGHVTVLLAQTLWAIGTEEGREAAKTQFLDCITQDPENPTLINALAGMGSLTDYNGLIDAALSEFKSLLLDLHHRSTTRLFVHPETAPSGPGKLTAALSEAQKAVHVEPAREDARRTLVTLLLQCGEPAAARAVINVISQGGANGDIADLRASIGLRAVAGALLMRKV</sequence>
<reference evidence="3" key="2">
    <citation type="journal article" date="2020" name="Nat. Commun.">
        <title>Large-scale genome sequencing of mycorrhizal fungi provides insights into the early evolution of symbiotic traits.</title>
        <authorList>
            <person name="Miyauchi S."/>
            <person name="Kiss E."/>
            <person name="Kuo A."/>
            <person name="Drula E."/>
            <person name="Kohler A."/>
            <person name="Sanchez-Garcia M."/>
            <person name="Morin E."/>
            <person name="Andreopoulos B."/>
            <person name="Barry K.W."/>
            <person name="Bonito G."/>
            <person name="Buee M."/>
            <person name="Carver A."/>
            <person name="Chen C."/>
            <person name="Cichocki N."/>
            <person name="Clum A."/>
            <person name="Culley D."/>
            <person name="Crous P.W."/>
            <person name="Fauchery L."/>
            <person name="Girlanda M."/>
            <person name="Hayes R.D."/>
            <person name="Keri Z."/>
            <person name="LaButti K."/>
            <person name="Lipzen A."/>
            <person name="Lombard V."/>
            <person name="Magnuson J."/>
            <person name="Maillard F."/>
            <person name="Murat C."/>
            <person name="Nolan M."/>
            <person name="Ohm R.A."/>
            <person name="Pangilinan J."/>
            <person name="Pereira M.F."/>
            <person name="Perotto S."/>
            <person name="Peter M."/>
            <person name="Pfister S."/>
            <person name="Riley R."/>
            <person name="Sitrit Y."/>
            <person name="Stielow J.B."/>
            <person name="Szollosi G."/>
            <person name="Zifcakova L."/>
            <person name="Stursova M."/>
            <person name="Spatafora J.W."/>
            <person name="Tedersoo L."/>
            <person name="Vaario L.M."/>
            <person name="Yamada A."/>
            <person name="Yan M."/>
            <person name="Wang P."/>
            <person name="Xu J."/>
            <person name="Bruns T."/>
            <person name="Baldrian P."/>
            <person name="Vilgalys R."/>
            <person name="Dunand C."/>
            <person name="Henrissat B."/>
            <person name="Grigoriev I.V."/>
            <person name="Hibbett D."/>
            <person name="Nagy L.G."/>
            <person name="Martin F.M."/>
        </authorList>
    </citation>
    <scope>NUCLEOTIDE SEQUENCE</scope>
    <source>
        <strain evidence="3">Prilba</strain>
    </source>
</reference>
<keyword evidence="1" id="KW-0677">Repeat</keyword>
<proteinExistence type="predicted"/>
<comment type="caution">
    <text evidence="3">The sequence shown here is derived from an EMBL/GenBank/DDBJ whole genome shotgun (WGS) entry which is preliminary data.</text>
</comment>
<organism evidence="3 4">
    <name type="scientific">Russula ochroleuca</name>
    <dbReference type="NCBI Taxonomy" id="152965"/>
    <lineage>
        <taxon>Eukaryota</taxon>
        <taxon>Fungi</taxon>
        <taxon>Dikarya</taxon>
        <taxon>Basidiomycota</taxon>
        <taxon>Agaricomycotina</taxon>
        <taxon>Agaricomycetes</taxon>
        <taxon>Russulales</taxon>
        <taxon>Russulaceae</taxon>
        <taxon>Russula</taxon>
    </lineage>
</organism>
<dbReference type="Pfam" id="PF14559">
    <property type="entry name" value="TPR_19"/>
    <property type="match status" value="1"/>
</dbReference>